<evidence type="ECO:0000313" key="6">
    <source>
        <dbReference type="EMBL" id="KAF2748170.1"/>
    </source>
</evidence>
<dbReference type="Pfam" id="PF13426">
    <property type="entry name" value="PAS_9"/>
    <property type="match status" value="1"/>
</dbReference>
<dbReference type="Gene3D" id="3.30.450.20">
    <property type="entry name" value="PAS domain"/>
    <property type="match status" value="1"/>
</dbReference>
<evidence type="ECO:0000256" key="4">
    <source>
        <dbReference type="SAM" id="MobiDB-lite"/>
    </source>
</evidence>
<dbReference type="InterPro" id="IPR000014">
    <property type="entry name" value="PAS"/>
</dbReference>
<gene>
    <name evidence="6" type="ORF">M011DRAFT_458060</name>
</gene>
<evidence type="ECO:0000256" key="2">
    <source>
        <dbReference type="ARBA" id="ARBA00022643"/>
    </source>
</evidence>
<feature type="compositionally biased region" description="Basic and acidic residues" evidence="4">
    <location>
        <begin position="382"/>
        <end position="392"/>
    </location>
</feature>
<dbReference type="InterPro" id="IPR035965">
    <property type="entry name" value="PAS-like_dom_sf"/>
</dbReference>
<dbReference type="PANTHER" id="PTHR47429">
    <property type="entry name" value="PROTEIN TWIN LOV 1"/>
    <property type="match status" value="1"/>
</dbReference>
<evidence type="ECO:0000256" key="1">
    <source>
        <dbReference type="ARBA" id="ARBA00022630"/>
    </source>
</evidence>
<dbReference type="CDD" id="cd00130">
    <property type="entry name" value="PAS"/>
    <property type="match status" value="1"/>
</dbReference>
<evidence type="ECO:0000256" key="3">
    <source>
        <dbReference type="ARBA" id="ARBA00022991"/>
    </source>
</evidence>
<feature type="domain" description="PAC" evidence="5">
    <location>
        <begin position="276"/>
        <end position="330"/>
    </location>
</feature>
<sequence length="615" mass="68563">MSDRPCLISRPSSPTLSVLTDPPTRDLPPIPQTPDNHRISANTFEIPHHVSHRTTSEDDAFDLAPPPPRRFHVNAEEIAERLFSAEHLDVILKDASLSSRFTNFLNRYLPRSVPTLVRYMDAQKASAALRYANSLAEQVGAAPQRASRRSSKRDTATVDPSLEAVSRKALDDLVGEALPAYVTYRMVDLVTEVLVKEIVGNNTPLMREMVQGLAEVYCMSDPSLPDNPIVFASEEFYHTTHYAQDYVIGKNCRFLQGPKTQQQAIRRISTALHHGEEVSEILLNYRRDGSSFLNLVMTAPLMDHHGKVRYFIGCQIDITNLLEGGRGLDSFKQLLNQDEIGHRHVPSDPLRTKPSLDVLRELRGLLNDDEIEIVRDPNRGELRTSIDSDRASTRTPHPGVRRYLNTDDRAEHPPWPPSQCGLSGKLPGVYQNYLLVRPYPSLRIIFTSPSLRIPGLSKSHLMSRIGGPQHVREGLLEAFSQGTGVTAKISWLTHHAHTTSTSSNSTLASQSDRSSVAGSDVQEGKPRWIHCTPLLGSDSKPGVWMVVMVDKEEITGSLRKAETRRSTIYARDDVETGQGVPLRGLDSAEFTSGKLYQEYLRRVGRSEGDLAGMPR</sequence>
<accession>A0A6A6VF40</accession>
<dbReference type="AlphaFoldDB" id="A0A6A6VF40"/>
<dbReference type="SUPFAM" id="SSF55785">
    <property type="entry name" value="PYP-like sensor domain (PAS domain)"/>
    <property type="match status" value="1"/>
</dbReference>
<feature type="region of interest" description="Disordered" evidence="4">
    <location>
        <begin position="499"/>
        <end position="523"/>
    </location>
</feature>
<reference evidence="6" key="1">
    <citation type="journal article" date="2020" name="Stud. Mycol.">
        <title>101 Dothideomycetes genomes: a test case for predicting lifestyles and emergence of pathogens.</title>
        <authorList>
            <person name="Haridas S."/>
            <person name="Albert R."/>
            <person name="Binder M."/>
            <person name="Bloem J."/>
            <person name="Labutti K."/>
            <person name="Salamov A."/>
            <person name="Andreopoulos B."/>
            <person name="Baker S."/>
            <person name="Barry K."/>
            <person name="Bills G."/>
            <person name="Bluhm B."/>
            <person name="Cannon C."/>
            <person name="Castanera R."/>
            <person name="Culley D."/>
            <person name="Daum C."/>
            <person name="Ezra D."/>
            <person name="Gonzalez J."/>
            <person name="Henrissat B."/>
            <person name="Kuo A."/>
            <person name="Liang C."/>
            <person name="Lipzen A."/>
            <person name="Lutzoni F."/>
            <person name="Magnuson J."/>
            <person name="Mondo S."/>
            <person name="Nolan M."/>
            <person name="Ohm R."/>
            <person name="Pangilinan J."/>
            <person name="Park H.-J."/>
            <person name="Ramirez L."/>
            <person name="Alfaro M."/>
            <person name="Sun H."/>
            <person name="Tritt A."/>
            <person name="Yoshinaga Y."/>
            <person name="Zwiers L.-H."/>
            <person name="Turgeon B."/>
            <person name="Goodwin S."/>
            <person name="Spatafora J."/>
            <person name="Crous P."/>
            <person name="Grigoriev I."/>
        </authorList>
    </citation>
    <scope>NUCLEOTIDE SEQUENCE</scope>
    <source>
        <strain evidence="6">CBS 119925</strain>
    </source>
</reference>
<dbReference type="OrthoDB" id="447251at2759"/>
<protein>
    <recommendedName>
        <fullName evidence="5">PAC domain-containing protein</fullName>
    </recommendedName>
</protein>
<dbReference type="PANTHER" id="PTHR47429:SF9">
    <property type="entry name" value="PAS DOMAIN-CONTAINING PROTEIN"/>
    <property type="match status" value="1"/>
</dbReference>
<dbReference type="GO" id="GO:0005634">
    <property type="term" value="C:nucleus"/>
    <property type="evidence" value="ECO:0007669"/>
    <property type="project" value="TreeGrafter"/>
</dbReference>
<feature type="region of interest" description="Disordered" evidence="4">
    <location>
        <begin position="1"/>
        <end position="34"/>
    </location>
</feature>
<name>A0A6A6VF40_9PLEO</name>
<proteinExistence type="predicted"/>
<dbReference type="Proteomes" id="UP000799440">
    <property type="component" value="Unassembled WGS sequence"/>
</dbReference>
<dbReference type="InterPro" id="IPR000700">
    <property type="entry name" value="PAS-assoc_C"/>
</dbReference>
<dbReference type="NCBIfam" id="TIGR00229">
    <property type="entry name" value="sensory_box"/>
    <property type="match status" value="1"/>
</dbReference>
<keyword evidence="3" id="KW-0157">Chromophore</keyword>
<organism evidence="6 7">
    <name type="scientific">Sporormia fimetaria CBS 119925</name>
    <dbReference type="NCBI Taxonomy" id="1340428"/>
    <lineage>
        <taxon>Eukaryota</taxon>
        <taxon>Fungi</taxon>
        <taxon>Dikarya</taxon>
        <taxon>Ascomycota</taxon>
        <taxon>Pezizomycotina</taxon>
        <taxon>Dothideomycetes</taxon>
        <taxon>Pleosporomycetidae</taxon>
        <taxon>Pleosporales</taxon>
        <taxon>Sporormiaceae</taxon>
        <taxon>Sporormia</taxon>
    </lineage>
</organism>
<evidence type="ECO:0000259" key="5">
    <source>
        <dbReference type="PROSITE" id="PS50113"/>
    </source>
</evidence>
<feature type="compositionally biased region" description="Low complexity" evidence="4">
    <location>
        <begin position="499"/>
        <end position="509"/>
    </location>
</feature>
<keyword evidence="1" id="KW-0285">Flavoprotein</keyword>
<dbReference type="EMBL" id="MU006570">
    <property type="protein sequence ID" value="KAF2748170.1"/>
    <property type="molecule type" value="Genomic_DNA"/>
</dbReference>
<feature type="region of interest" description="Disordered" evidence="4">
    <location>
        <begin position="382"/>
        <end position="417"/>
    </location>
</feature>
<dbReference type="PROSITE" id="PS50113">
    <property type="entry name" value="PAC"/>
    <property type="match status" value="1"/>
</dbReference>
<evidence type="ECO:0000313" key="7">
    <source>
        <dbReference type="Proteomes" id="UP000799440"/>
    </source>
</evidence>
<keyword evidence="7" id="KW-1185">Reference proteome</keyword>
<keyword evidence="2" id="KW-0288">FMN</keyword>